<evidence type="ECO:0000256" key="3">
    <source>
        <dbReference type="ARBA" id="ARBA00022555"/>
    </source>
</evidence>
<dbReference type="FunFam" id="3.30.980.10:FF:000004">
    <property type="entry name" value="Alanine--tRNA ligase, cytoplasmic"/>
    <property type="match status" value="1"/>
</dbReference>
<dbReference type="GO" id="GO:0006419">
    <property type="term" value="P:alanyl-tRNA aminoacylation"/>
    <property type="evidence" value="ECO:0007669"/>
    <property type="project" value="UniProtKB-UniRule"/>
</dbReference>
<dbReference type="SUPFAM" id="SSF55186">
    <property type="entry name" value="ThrRS/AlaRS common domain"/>
    <property type="match status" value="1"/>
</dbReference>
<feature type="domain" description="Alanyl-transfer RNA synthetases family profile" evidence="13">
    <location>
        <begin position="56"/>
        <end position="745"/>
    </location>
</feature>
<dbReference type="GO" id="GO:0005524">
    <property type="term" value="F:ATP binding"/>
    <property type="evidence" value="ECO:0007669"/>
    <property type="project" value="UniProtKB-UniRule"/>
</dbReference>
<comment type="function">
    <text evidence="12">Catalyzes the attachment of alanine to tRNA(Ala) in a two-step reaction: alanine is first activated by ATP to form Ala-AMP and then transferred to the acceptor end of tRNA(Ala). Also edits incorrectly charged Ser-tRNA(Ala) and Gly-tRNA(Ala) via its editing domain.</text>
</comment>
<keyword evidence="5 12" id="KW-0479">Metal-binding</keyword>
<dbReference type="GO" id="GO:0000049">
    <property type="term" value="F:tRNA binding"/>
    <property type="evidence" value="ECO:0007669"/>
    <property type="project" value="UniProtKB-KW"/>
</dbReference>
<accession>A0A7J3KGG8</accession>
<evidence type="ECO:0000256" key="1">
    <source>
        <dbReference type="ARBA" id="ARBA00008226"/>
    </source>
</evidence>
<dbReference type="GO" id="GO:0008270">
    <property type="term" value="F:zinc ion binding"/>
    <property type="evidence" value="ECO:0007669"/>
    <property type="project" value="UniProtKB-UniRule"/>
</dbReference>
<dbReference type="PRINTS" id="PR00980">
    <property type="entry name" value="TRNASYNTHALA"/>
</dbReference>
<proteinExistence type="inferred from homology"/>
<dbReference type="Pfam" id="PF07973">
    <property type="entry name" value="tRNA_SAD"/>
    <property type="match status" value="1"/>
</dbReference>
<dbReference type="SUPFAM" id="SSF55681">
    <property type="entry name" value="Class II aaRS and biotin synthetases"/>
    <property type="match status" value="1"/>
</dbReference>
<evidence type="ECO:0000256" key="8">
    <source>
        <dbReference type="ARBA" id="ARBA00022840"/>
    </source>
</evidence>
<dbReference type="CDD" id="cd00673">
    <property type="entry name" value="AlaRS_core"/>
    <property type="match status" value="1"/>
</dbReference>
<reference evidence="14" key="1">
    <citation type="journal article" date="2020" name="mSystems">
        <title>Genome- and Community-Level Interaction Insights into Carbon Utilization and Element Cycling Functions of Hydrothermarchaeota in Hydrothermal Sediment.</title>
        <authorList>
            <person name="Zhou Z."/>
            <person name="Liu Y."/>
            <person name="Xu W."/>
            <person name="Pan J."/>
            <person name="Luo Z.H."/>
            <person name="Li M."/>
        </authorList>
    </citation>
    <scope>NUCLEOTIDE SEQUENCE [LARGE SCALE GENOMIC DNA]</scope>
    <source>
        <strain evidence="14">SpSt-638</strain>
    </source>
</reference>
<evidence type="ECO:0000256" key="2">
    <source>
        <dbReference type="ARBA" id="ARBA00022490"/>
    </source>
</evidence>
<comment type="domain">
    <text evidence="12">Consists of three domains; the N-terminal catalytic domain, the editing domain and the C-terminal C-Ala domain. The editing domain removes incorrectly charged amino acids, while the C-Ala domain, along with tRNA(Ala), serves as a bridge to cooperatively bring together the editing and aminoacylation centers thus stimulating deacylation of misacylated tRNAs.</text>
</comment>
<feature type="binding site" evidence="12">
    <location>
        <position position="702"/>
    </location>
    <ligand>
        <name>Zn(2+)</name>
        <dbReference type="ChEBI" id="CHEBI:29105"/>
    </ligand>
</feature>
<dbReference type="GO" id="GO:0005737">
    <property type="term" value="C:cytoplasm"/>
    <property type="evidence" value="ECO:0007669"/>
    <property type="project" value="UniProtKB-SubCell"/>
</dbReference>
<comment type="caution">
    <text evidence="14">The sequence shown here is derived from an EMBL/GenBank/DDBJ whole genome shotgun (WGS) entry which is preliminary data.</text>
</comment>
<dbReference type="InterPro" id="IPR045864">
    <property type="entry name" value="aa-tRNA-synth_II/BPL/LPL"/>
</dbReference>
<keyword evidence="6 12" id="KW-0547">Nucleotide-binding</keyword>
<dbReference type="PANTHER" id="PTHR11777:SF9">
    <property type="entry name" value="ALANINE--TRNA LIGASE, CYTOPLASMIC"/>
    <property type="match status" value="1"/>
</dbReference>
<dbReference type="Gene3D" id="3.30.54.20">
    <property type="match status" value="1"/>
</dbReference>
<dbReference type="InterPro" id="IPR018162">
    <property type="entry name" value="Ala-tRNA-ligase_IIc_anticod-bd"/>
</dbReference>
<dbReference type="GO" id="GO:0004813">
    <property type="term" value="F:alanine-tRNA ligase activity"/>
    <property type="evidence" value="ECO:0007669"/>
    <property type="project" value="UniProtKB-UniRule"/>
</dbReference>
<evidence type="ECO:0000256" key="7">
    <source>
        <dbReference type="ARBA" id="ARBA00022833"/>
    </source>
</evidence>
<comment type="subcellular location">
    <subcellularLocation>
        <location evidence="12">Cytoplasm</location>
    </subcellularLocation>
</comment>
<dbReference type="Gene3D" id="2.40.30.130">
    <property type="match status" value="1"/>
</dbReference>
<evidence type="ECO:0000313" key="14">
    <source>
        <dbReference type="EMBL" id="HGQ59925.1"/>
    </source>
</evidence>
<dbReference type="SMART" id="SM00863">
    <property type="entry name" value="tRNA_SAD"/>
    <property type="match status" value="1"/>
</dbReference>
<keyword evidence="3 12" id="KW-0820">tRNA-binding</keyword>
<evidence type="ECO:0000256" key="5">
    <source>
        <dbReference type="ARBA" id="ARBA00022723"/>
    </source>
</evidence>
<evidence type="ECO:0000259" key="13">
    <source>
        <dbReference type="PROSITE" id="PS50860"/>
    </source>
</evidence>
<keyword evidence="9 12" id="KW-0694">RNA-binding</keyword>
<evidence type="ECO:0000256" key="4">
    <source>
        <dbReference type="ARBA" id="ARBA00022598"/>
    </source>
</evidence>
<gene>
    <name evidence="12" type="primary">alaS</name>
    <name evidence="14" type="ORF">ENU09_04360</name>
</gene>
<dbReference type="InterPro" id="IPR018165">
    <property type="entry name" value="Ala-tRNA-synth_IIc_core"/>
</dbReference>
<name>A0A7J3KGG8_STAMA</name>
<dbReference type="PANTHER" id="PTHR11777">
    <property type="entry name" value="ALANYL-TRNA SYNTHETASE"/>
    <property type="match status" value="1"/>
</dbReference>
<dbReference type="PROSITE" id="PS50860">
    <property type="entry name" value="AA_TRNA_LIGASE_II_ALA"/>
    <property type="match status" value="1"/>
</dbReference>
<feature type="binding site" evidence="12">
    <location>
        <position position="706"/>
    </location>
    <ligand>
        <name>Zn(2+)</name>
        <dbReference type="ChEBI" id="CHEBI:29105"/>
    </ligand>
</feature>
<dbReference type="InterPro" id="IPR022429">
    <property type="entry name" value="Ala-tRNA_lgiase_arc"/>
</dbReference>
<dbReference type="InterPro" id="IPR012947">
    <property type="entry name" value="tRNA_SAD"/>
</dbReference>
<dbReference type="AlphaFoldDB" id="A0A7J3KGG8"/>
<keyword evidence="4 12" id="KW-0436">Ligase</keyword>
<evidence type="ECO:0000256" key="12">
    <source>
        <dbReference type="HAMAP-Rule" id="MF_00036"/>
    </source>
</evidence>
<keyword evidence="8 12" id="KW-0067">ATP-binding</keyword>
<comment type="similarity">
    <text evidence="1 12">Belongs to the class-II aminoacyl-tRNA synthetase family.</text>
</comment>
<sequence>MKEYKLDFPEELGFRKYKCRICGASFWSLVERDTCGDRPCGKYEFLRKGNSNVTSMNLSEARSKFINYFVSRGHGVVEPRPVVARWRDDLYLTIASIIVFQPFVTDGIADPPFNPLVITQPCVRLEDIDNVGYTFGRHLTSFEMGGHHAFNKKDSFIYWINETVKYSYEFFTRTIGINPENIVYKESWWEGGGNAGPSYEVIVDGLELATLVFMQFRVVGDTYTPMDVKVVDTGYGIERIAWFTQRTPTSYHAIFRDLVEKYRNVLNVEEPPIDVLTNIVYLLSDKEVRNRNEFEKVLREYGYIDYLDNVLNSINLYVTADHVRTLLLLLSDGVVPSNSGEGYLARLVLRRLLRILMKIGVEIHRLSDTILDLVDKQIIYWSSDSFYNKFSERRDYIIDVLLSETRRFIDTTTRGVNIVDRIIARKKNLSIEDLIEIYDSHGIPPDIVYEKASQRGIEVVIPNNFYSMIAKIHGGSGKLVKKEEVVRNELFNLVMNVGSTRLLFHENPYMREARAKVIGVKDKFLVLDQTIFYPKSGGQDQDTGVIVSPDGLTYRVVNVVKVGDAIVHELDTEPSLTIGEEVLMKIDWRRRYALMKHHTATHVLLGVLRMVLGDHVWQAGVEKTVEKARLDITHYKMLTRDEIEQIENMVNSVIDERIDLVFKRMNRFDAEKEYGFRIYQGGAIYEPVIRIVEIPGVDVEACFGTHVFNTSEIGGFKIIGVDRIQDGILRFEYTVGTNLPHIISDITNTIGKVSEIIGSTQQDIVTTANKIRSQLDEYKRLIVEYRNFLRGNYEKMVEEKSIVIGDLRIAVVEEFVNDKELVKSIIENLSLKKKYLVIAYGKNLIELATHPENIEKYAIDLREILEKFREKYPDTKGGGKKDHVTLRTDVSRDKLDYIIEILKQKIHL</sequence>
<evidence type="ECO:0000256" key="6">
    <source>
        <dbReference type="ARBA" id="ARBA00022741"/>
    </source>
</evidence>
<evidence type="ECO:0000256" key="11">
    <source>
        <dbReference type="ARBA" id="ARBA00023146"/>
    </source>
</evidence>
<evidence type="ECO:0000256" key="9">
    <source>
        <dbReference type="ARBA" id="ARBA00022884"/>
    </source>
</evidence>
<dbReference type="Gene3D" id="3.30.980.10">
    <property type="entry name" value="Threonyl-trna Synthetase, Chain A, domain 2"/>
    <property type="match status" value="1"/>
</dbReference>
<dbReference type="NCBIfam" id="TIGR03683">
    <property type="entry name" value="A-tRNA_syn_arch"/>
    <property type="match status" value="1"/>
</dbReference>
<dbReference type="GO" id="GO:0002161">
    <property type="term" value="F:aminoacyl-tRNA deacylase activity"/>
    <property type="evidence" value="ECO:0007669"/>
    <property type="project" value="UniProtKB-ARBA"/>
</dbReference>
<dbReference type="Gene3D" id="3.30.930.10">
    <property type="entry name" value="Bira Bifunctional Protein, Domain 2"/>
    <property type="match status" value="1"/>
</dbReference>
<dbReference type="InterPro" id="IPR009000">
    <property type="entry name" value="Transl_B-barrel_sf"/>
</dbReference>
<dbReference type="SUPFAM" id="SSF101353">
    <property type="entry name" value="Putative anticodon-binding domain of alanyl-tRNA synthetase (AlaRS)"/>
    <property type="match status" value="1"/>
</dbReference>
<comment type="catalytic activity">
    <reaction evidence="12">
        <text>tRNA(Ala) + L-alanine + ATP = L-alanyl-tRNA(Ala) + AMP + diphosphate</text>
        <dbReference type="Rhea" id="RHEA:12540"/>
        <dbReference type="Rhea" id="RHEA-COMP:9657"/>
        <dbReference type="Rhea" id="RHEA-COMP:9923"/>
        <dbReference type="ChEBI" id="CHEBI:30616"/>
        <dbReference type="ChEBI" id="CHEBI:33019"/>
        <dbReference type="ChEBI" id="CHEBI:57972"/>
        <dbReference type="ChEBI" id="CHEBI:78442"/>
        <dbReference type="ChEBI" id="CHEBI:78497"/>
        <dbReference type="ChEBI" id="CHEBI:456215"/>
        <dbReference type="EC" id="6.1.1.7"/>
    </reaction>
</comment>
<keyword evidence="11 12" id="KW-0030">Aminoacyl-tRNA synthetase</keyword>
<dbReference type="SUPFAM" id="SSF50447">
    <property type="entry name" value="Translation proteins"/>
    <property type="match status" value="1"/>
</dbReference>
<dbReference type="InterPro" id="IPR018164">
    <property type="entry name" value="Ala-tRNA-synth_IIc_N"/>
</dbReference>
<keyword evidence="2 12" id="KW-0963">Cytoplasm</keyword>
<dbReference type="HAMAP" id="MF_00036_A">
    <property type="entry name" value="Ala_tRNA_synth_A"/>
    <property type="match status" value="1"/>
</dbReference>
<evidence type="ECO:0000256" key="10">
    <source>
        <dbReference type="ARBA" id="ARBA00022917"/>
    </source>
</evidence>
<dbReference type="EC" id="6.1.1.7" evidence="12"/>
<dbReference type="InterPro" id="IPR050058">
    <property type="entry name" value="Ala-tRNA_ligase"/>
</dbReference>
<dbReference type="Pfam" id="PF01411">
    <property type="entry name" value="tRNA-synt_2c"/>
    <property type="match status" value="1"/>
</dbReference>
<dbReference type="NCBIfam" id="TIGR00344">
    <property type="entry name" value="alaS"/>
    <property type="match status" value="1"/>
</dbReference>
<keyword evidence="10 12" id="KW-0648">Protein biosynthesis</keyword>
<dbReference type="EMBL" id="DTBE01000108">
    <property type="protein sequence ID" value="HGQ59925.1"/>
    <property type="molecule type" value="Genomic_DNA"/>
</dbReference>
<keyword evidence="7 12" id="KW-0862">Zinc</keyword>
<protein>
    <recommendedName>
        <fullName evidence="12">Alanine--tRNA ligase</fullName>
        <ecNumber evidence="12">6.1.1.7</ecNumber>
    </recommendedName>
    <alternativeName>
        <fullName evidence="12">Alanyl-tRNA synthetase</fullName>
        <shortName evidence="12">AlaRS</shortName>
    </alternativeName>
</protein>
<dbReference type="InterPro" id="IPR002318">
    <property type="entry name" value="Ala-tRNA-lgiase_IIc"/>
</dbReference>
<feature type="binding site" evidence="12">
    <location>
        <position position="602"/>
    </location>
    <ligand>
        <name>Zn(2+)</name>
        <dbReference type="ChEBI" id="CHEBI:29105"/>
    </ligand>
</feature>
<organism evidence="14">
    <name type="scientific">Staphylothermus marinus</name>
    <dbReference type="NCBI Taxonomy" id="2280"/>
    <lineage>
        <taxon>Archaea</taxon>
        <taxon>Thermoproteota</taxon>
        <taxon>Thermoprotei</taxon>
        <taxon>Desulfurococcales</taxon>
        <taxon>Desulfurococcaceae</taxon>
        <taxon>Staphylothermus</taxon>
    </lineage>
</organism>
<feature type="binding site" evidence="12">
    <location>
        <position position="598"/>
    </location>
    <ligand>
        <name>Zn(2+)</name>
        <dbReference type="ChEBI" id="CHEBI:29105"/>
    </ligand>
</feature>
<dbReference type="InterPro" id="IPR018163">
    <property type="entry name" value="Thr/Ala-tRNA-synth_IIc_edit"/>
</dbReference>
<comment type="cofactor">
    <cofactor evidence="12">
        <name>Zn(2+)</name>
        <dbReference type="ChEBI" id="CHEBI:29105"/>
    </cofactor>
    <text evidence="12">Binds 1 zinc ion per subunit.</text>
</comment>